<dbReference type="OrthoDB" id="10250600at2759"/>
<dbReference type="Proteomes" id="UP000596742">
    <property type="component" value="Unassembled WGS sequence"/>
</dbReference>
<dbReference type="InterPro" id="IPR016024">
    <property type="entry name" value="ARM-type_fold"/>
</dbReference>
<dbReference type="GO" id="GO:0005829">
    <property type="term" value="C:cytosol"/>
    <property type="evidence" value="ECO:0007669"/>
    <property type="project" value="TreeGrafter"/>
</dbReference>
<protein>
    <recommendedName>
        <fullName evidence="2">26S proteasome non-ATPase regulatory subunit 5</fullName>
    </recommendedName>
</protein>
<evidence type="ECO:0000256" key="2">
    <source>
        <dbReference type="ARBA" id="ARBA00014933"/>
    </source>
</evidence>
<evidence type="ECO:0000256" key="1">
    <source>
        <dbReference type="ARBA" id="ARBA00006823"/>
    </source>
</evidence>
<dbReference type="SUPFAM" id="SSF48371">
    <property type="entry name" value="ARM repeat"/>
    <property type="match status" value="1"/>
</dbReference>
<dbReference type="GO" id="GO:0000502">
    <property type="term" value="C:proteasome complex"/>
    <property type="evidence" value="ECO:0007669"/>
    <property type="project" value="UniProtKB-KW"/>
</dbReference>
<dbReference type="AlphaFoldDB" id="A0A8B6E8Y1"/>
<dbReference type="GO" id="GO:0043248">
    <property type="term" value="P:proteasome assembly"/>
    <property type="evidence" value="ECO:0007669"/>
    <property type="project" value="InterPro"/>
</dbReference>
<dbReference type="Pfam" id="PF10508">
    <property type="entry name" value="Proteasom_PSMB"/>
    <property type="match status" value="1"/>
</dbReference>
<comment type="similarity">
    <text evidence="1">Belongs to the proteasome subunit S5B/HSM3 family.</text>
</comment>
<sequence length="161" mass="17538">MAANVDDICRSLETTTLSTDVLSTLVELKAALSSVRTINLHTVVSVSSVQKLFGLLNTDDGEIIEECCSILKNVLLAWSPAVGLDLFKNDFDIGLKHHSTTIQCLCLRQLELAGEDDQTLLNWDSARDVIKTVISLIASPSLQVAKHAQNVILNISMFSLT</sequence>
<evidence type="ECO:0000313" key="3">
    <source>
        <dbReference type="EMBL" id="VDI31609.1"/>
    </source>
</evidence>
<evidence type="ECO:0000313" key="4">
    <source>
        <dbReference type="Proteomes" id="UP000596742"/>
    </source>
</evidence>
<keyword evidence="4" id="KW-1185">Reference proteome</keyword>
<accession>A0A8B6E8Y1</accession>
<proteinExistence type="inferred from homology"/>
<organism evidence="3 4">
    <name type="scientific">Mytilus galloprovincialis</name>
    <name type="common">Mediterranean mussel</name>
    <dbReference type="NCBI Taxonomy" id="29158"/>
    <lineage>
        <taxon>Eukaryota</taxon>
        <taxon>Metazoa</taxon>
        <taxon>Spiralia</taxon>
        <taxon>Lophotrochozoa</taxon>
        <taxon>Mollusca</taxon>
        <taxon>Bivalvia</taxon>
        <taxon>Autobranchia</taxon>
        <taxon>Pteriomorphia</taxon>
        <taxon>Mytilida</taxon>
        <taxon>Mytiloidea</taxon>
        <taxon>Mytilidae</taxon>
        <taxon>Mytilinae</taxon>
        <taxon>Mytilus</taxon>
    </lineage>
</organism>
<gene>
    <name evidence="3" type="ORF">MGAL_10B083481</name>
</gene>
<dbReference type="InterPro" id="IPR019538">
    <property type="entry name" value="PSMD5"/>
</dbReference>
<dbReference type="EMBL" id="UYJE01004808">
    <property type="protein sequence ID" value="VDI31609.1"/>
    <property type="molecule type" value="Genomic_DNA"/>
</dbReference>
<reference evidence="3" key="1">
    <citation type="submission" date="2018-11" db="EMBL/GenBank/DDBJ databases">
        <authorList>
            <person name="Alioto T."/>
            <person name="Alioto T."/>
        </authorList>
    </citation>
    <scope>NUCLEOTIDE SEQUENCE</scope>
</reference>
<dbReference type="PANTHER" id="PTHR13554:SF10">
    <property type="entry name" value="26S PROTEASOME NON-ATPASE REGULATORY SUBUNIT 5"/>
    <property type="match status" value="1"/>
</dbReference>
<dbReference type="PANTHER" id="PTHR13554">
    <property type="entry name" value="26S PROTEASOME NON-ATPASE REGULATORY SUBUNIT 5-RELATED"/>
    <property type="match status" value="1"/>
</dbReference>
<comment type="caution">
    <text evidence="3">The sequence shown here is derived from an EMBL/GenBank/DDBJ whole genome shotgun (WGS) entry which is preliminary data.</text>
</comment>
<name>A0A8B6E8Y1_MYTGA</name>
<keyword evidence="3" id="KW-0647">Proteasome</keyword>